<sequence length="554" mass="61838">MNGSDEDHQEKNKRPIFSKYAIIPHTTPVDKNLIVEKAKFESSSGSNLQQLPTTSISTPTVVPNHEQKEESTTKSPPLTTSVTLPMVATIQSLSGASTPAASMISAMPSQSTPLMPKPKPKVEDRRTIKRKKMPPMSGTATPSEVFHRNLVDAVSNVEDSDENEQYVYPYSGNNTDTTYHVNSTDTIHRTTSSLYRPQSTRSFINIQQDLLLPAKKTGFLGEFLRPILFKNKSDSRAILQQQRTSSSGDEQLNNRPKLRNYVMDHPFNSQSKLNSSGEWLDSGSPPHHSRRNTKKLYSNYLVGDGGYTTDDEEAQHLLSPRRLPERHRKSYSTCSRLIRNFLIAVLAIVVLLMICIAYLAKPLVDLNVEMGRVLSSDKELIFDLHINALNSNFWTVHVADADISVFAFSQVVPMLKSDDPDIRGVDPAEYLGGFYHFDEPLSFSTSFYSKEPVTAISQIRIKSPGADKSGNERWSRIIRYPYGLVVRGVLKYKPLPFLSPQSVAICDVVRVDPTTGKVSEDPDQGFCLSYNSYLTTLTTPITTLVNDTIDALSL</sequence>
<dbReference type="AlphaFoldDB" id="A0A8H7UXC0"/>
<dbReference type="Proteomes" id="UP000603453">
    <property type="component" value="Unassembled WGS sequence"/>
</dbReference>
<feature type="region of interest" description="Disordered" evidence="1">
    <location>
        <begin position="41"/>
        <end position="80"/>
    </location>
</feature>
<dbReference type="GO" id="GO:0070772">
    <property type="term" value="C:PAS complex"/>
    <property type="evidence" value="ECO:0007669"/>
    <property type="project" value="TreeGrafter"/>
</dbReference>
<dbReference type="GO" id="GO:0000329">
    <property type="term" value="C:fungal-type vacuole membrane"/>
    <property type="evidence" value="ECO:0007669"/>
    <property type="project" value="TreeGrafter"/>
</dbReference>
<feature type="transmembrane region" description="Helical" evidence="2">
    <location>
        <begin position="341"/>
        <end position="360"/>
    </location>
</feature>
<proteinExistence type="predicted"/>
<dbReference type="GO" id="GO:0010513">
    <property type="term" value="P:positive regulation of phosphatidylinositol biosynthetic process"/>
    <property type="evidence" value="ECO:0007669"/>
    <property type="project" value="TreeGrafter"/>
</dbReference>
<keyword evidence="2" id="KW-1133">Transmembrane helix</keyword>
<feature type="compositionally biased region" description="Polar residues" evidence="1">
    <location>
        <begin position="41"/>
        <end position="51"/>
    </location>
</feature>
<dbReference type="PANTHER" id="PTHR28258">
    <property type="entry name" value="VACUOLAR SEGREGATION PROTEIN 7"/>
    <property type="match status" value="1"/>
</dbReference>
<dbReference type="OrthoDB" id="1204at2759"/>
<evidence type="ECO:0000256" key="2">
    <source>
        <dbReference type="SAM" id="Phobius"/>
    </source>
</evidence>
<accession>A0A8H7UXC0</accession>
<dbReference type="InterPro" id="IPR024260">
    <property type="entry name" value="Vac7"/>
</dbReference>
<dbReference type="EMBL" id="JAEPRD010000064">
    <property type="protein sequence ID" value="KAG2202116.1"/>
    <property type="molecule type" value="Genomic_DNA"/>
</dbReference>
<keyword evidence="4" id="KW-1185">Reference proteome</keyword>
<name>A0A8H7UXC0_9FUNG</name>
<keyword evidence="2" id="KW-0472">Membrane</keyword>
<dbReference type="Pfam" id="PF12751">
    <property type="entry name" value="Vac7"/>
    <property type="match status" value="1"/>
</dbReference>
<protein>
    <submittedName>
        <fullName evidence="3">Uncharacterized protein</fullName>
    </submittedName>
</protein>
<keyword evidence="2" id="KW-0812">Transmembrane</keyword>
<gene>
    <name evidence="3" type="ORF">INT47_008088</name>
</gene>
<organism evidence="3 4">
    <name type="scientific">Mucor saturninus</name>
    <dbReference type="NCBI Taxonomy" id="64648"/>
    <lineage>
        <taxon>Eukaryota</taxon>
        <taxon>Fungi</taxon>
        <taxon>Fungi incertae sedis</taxon>
        <taxon>Mucoromycota</taxon>
        <taxon>Mucoromycotina</taxon>
        <taxon>Mucoromycetes</taxon>
        <taxon>Mucorales</taxon>
        <taxon>Mucorineae</taxon>
        <taxon>Mucoraceae</taxon>
        <taxon>Mucor</taxon>
    </lineage>
</organism>
<evidence type="ECO:0000256" key="1">
    <source>
        <dbReference type="SAM" id="MobiDB-lite"/>
    </source>
</evidence>
<dbReference type="GO" id="GO:1903778">
    <property type="term" value="P:protein localization to vacuolar membrane"/>
    <property type="evidence" value="ECO:0007669"/>
    <property type="project" value="TreeGrafter"/>
</dbReference>
<comment type="caution">
    <text evidence="3">The sequence shown here is derived from an EMBL/GenBank/DDBJ whole genome shotgun (WGS) entry which is preliminary data.</text>
</comment>
<dbReference type="PANTHER" id="PTHR28258:SF1">
    <property type="entry name" value="VACUOLAR SEGREGATION PROTEIN 7"/>
    <property type="match status" value="1"/>
</dbReference>
<feature type="compositionally biased region" description="Low complexity" evidence="1">
    <location>
        <begin position="52"/>
        <end position="63"/>
    </location>
</feature>
<reference evidence="3" key="1">
    <citation type="submission" date="2020-12" db="EMBL/GenBank/DDBJ databases">
        <title>Metabolic potential, ecology and presence of endohyphal bacteria is reflected in genomic diversity of Mucoromycotina.</title>
        <authorList>
            <person name="Muszewska A."/>
            <person name="Okrasinska A."/>
            <person name="Steczkiewicz K."/>
            <person name="Drgas O."/>
            <person name="Orlowska M."/>
            <person name="Perlinska-Lenart U."/>
            <person name="Aleksandrzak-Piekarczyk T."/>
            <person name="Szatraj K."/>
            <person name="Zielenkiewicz U."/>
            <person name="Pilsyk S."/>
            <person name="Malc E."/>
            <person name="Mieczkowski P."/>
            <person name="Kruszewska J.S."/>
            <person name="Biernat P."/>
            <person name="Pawlowska J."/>
        </authorList>
    </citation>
    <scope>NUCLEOTIDE SEQUENCE</scope>
    <source>
        <strain evidence="3">WA0000017839</strain>
    </source>
</reference>
<evidence type="ECO:0000313" key="4">
    <source>
        <dbReference type="Proteomes" id="UP000603453"/>
    </source>
</evidence>
<dbReference type="GO" id="GO:0000011">
    <property type="term" value="P:vacuole inheritance"/>
    <property type="evidence" value="ECO:0007669"/>
    <property type="project" value="TreeGrafter"/>
</dbReference>
<feature type="region of interest" description="Disordered" evidence="1">
    <location>
        <begin position="274"/>
        <end position="295"/>
    </location>
</feature>
<evidence type="ECO:0000313" key="3">
    <source>
        <dbReference type="EMBL" id="KAG2202116.1"/>
    </source>
</evidence>